<evidence type="ECO:0000313" key="1">
    <source>
        <dbReference type="EMBL" id="RQH19813.1"/>
    </source>
</evidence>
<accession>A0A3N6PUF3</accession>
<dbReference type="RefSeq" id="WP_124155765.1">
    <property type="nucleotide sequence ID" value="NZ_CAWOLW010000373.1"/>
</dbReference>
<dbReference type="AlphaFoldDB" id="A0A3N6PUF3"/>
<evidence type="ECO:0000313" key="2">
    <source>
        <dbReference type="Proteomes" id="UP000269154"/>
    </source>
</evidence>
<proteinExistence type="predicted"/>
<dbReference type="EMBL" id="RCBY01000434">
    <property type="protein sequence ID" value="RQH19813.1"/>
    <property type="molecule type" value="Genomic_DNA"/>
</dbReference>
<name>A0A3N6PUF3_9CYAN</name>
<sequence>MEEFVLESNDPQQELSIAQLAKGNYMLIVDQDNKRWVKRFVKMN</sequence>
<organism evidence="1 2">
    <name type="scientific">Okeania hirsuta</name>
    <dbReference type="NCBI Taxonomy" id="1458930"/>
    <lineage>
        <taxon>Bacteria</taxon>
        <taxon>Bacillati</taxon>
        <taxon>Cyanobacteriota</taxon>
        <taxon>Cyanophyceae</taxon>
        <taxon>Oscillatoriophycideae</taxon>
        <taxon>Oscillatoriales</taxon>
        <taxon>Microcoleaceae</taxon>
        <taxon>Okeania</taxon>
    </lineage>
</organism>
<dbReference type="Proteomes" id="UP000269154">
    <property type="component" value="Unassembled WGS sequence"/>
</dbReference>
<keyword evidence="2" id="KW-1185">Reference proteome</keyword>
<reference evidence="1 2" key="1">
    <citation type="journal article" date="2018" name="ACS Chem. Biol.">
        <title>Ketoreductase domain dysfunction expands chemodiversity: malyngamide biosynthesis in the cyanobacterium Okeania hirsuta.</title>
        <authorList>
            <person name="Moss N.A."/>
            <person name="Leao T."/>
            <person name="Rankin M."/>
            <person name="McCullough T.M."/>
            <person name="Qu P."/>
            <person name="Korobeynikov A."/>
            <person name="Smith J.L."/>
            <person name="Gerwick L."/>
            <person name="Gerwick W.H."/>
        </authorList>
    </citation>
    <scope>NUCLEOTIDE SEQUENCE [LARGE SCALE GENOMIC DNA]</scope>
    <source>
        <strain evidence="1 2">PAB10Feb10-1</strain>
    </source>
</reference>
<protein>
    <submittedName>
        <fullName evidence="1">T9SS C-terminal target domain-containing protein</fullName>
    </submittedName>
</protein>
<gene>
    <name evidence="1" type="ORF">D5R40_32320</name>
</gene>
<comment type="caution">
    <text evidence="1">The sequence shown here is derived from an EMBL/GenBank/DDBJ whole genome shotgun (WGS) entry which is preliminary data.</text>
</comment>